<dbReference type="GO" id="GO:0006355">
    <property type="term" value="P:regulation of DNA-templated transcription"/>
    <property type="evidence" value="ECO:0007669"/>
    <property type="project" value="InterPro"/>
</dbReference>
<sequence>MPQLLVRNVDEETVAWLKARAAAHGRSVEAEHREVLRAARAASAPAGFWERAARMRAETAGRRITPSEVLLREARDER</sequence>
<dbReference type="Gene3D" id="1.10.1220.10">
    <property type="entry name" value="Met repressor-like"/>
    <property type="match status" value="1"/>
</dbReference>
<dbReference type="InterPro" id="IPR053853">
    <property type="entry name" value="FitA-like_RHH"/>
</dbReference>
<proteinExistence type="predicted"/>
<dbReference type="OrthoDB" id="2389872at2"/>
<evidence type="ECO:0000313" key="3">
    <source>
        <dbReference type="Proteomes" id="UP000245765"/>
    </source>
</evidence>
<keyword evidence="3" id="KW-1185">Reference proteome</keyword>
<dbReference type="AlphaFoldDB" id="A0A317FK52"/>
<comment type="caution">
    <text evidence="2">The sequence shown here is derived from an EMBL/GenBank/DDBJ whole genome shotgun (WGS) entry which is preliminary data.</text>
</comment>
<evidence type="ECO:0000259" key="1">
    <source>
        <dbReference type="Pfam" id="PF22513"/>
    </source>
</evidence>
<dbReference type="Proteomes" id="UP000245765">
    <property type="component" value="Unassembled WGS sequence"/>
</dbReference>
<protein>
    <recommendedName>
        <fullName evidence="1">Antitoxin FitA-like ribbon-helix-helix domain-containing protein</fullName>
    </recommendedName>
</protein>
<reference evidence="3" key="1">
    <citation type="submission" date="2018-05" db="EMBL/GenBank/DDBJ databases">
        <authorList>
            <person name="Du Z."/>
            <person name="Wang X."/>
        </authorList>
    </citation>
    <scope>NUCLEOTIDE SEQUENCE [LARGE SCALE GENOMIC DNA]</scope>
    <source>
        <strain evidence="3">CQN31</strain>
    </source>
</reference>
<dbReference type="SUPFAM" id="SSF47598">
    <property type="entry name" value="Ribbon-helix-helix"/>
    <property type="match status" value="1"/>
</dbReference>
<dbReference type="EMBL" id="QGNA01000001">
    <property type="protein sequence ID" value="PWS38732.1"/>
    <property type="molecule type" value="Genomic_DNA"/>
</dbReference>
<organism evidence="2 3">
    <name type="scientific">Falsiroseomonas bella</name>
    <dbReference type="NCBI Taxonomy" id="2184016"/>
    <lineage>
        <taxon>Bacteria</taxon>
        <taxon>Pseudomonadati</taxon>
        <taxon>Pseudomonadota</taxon>
        <taxon>Alphaproteobacteria</taxon>
        <taxon>Acetobacterales</taxon>
        <taxon>Roseomonadaceae</taxon>
        <taxon>Falsiroseomonas</taxon>
    </lineage>
</organism>
<dbReference type="Pfam" id="PF22513">
    <property type="entry name" value="FitA-like_RHH"/>
    <property type="match status" value="1"/>
</dbReference>
<feature type="domain" description="Antitoxin FitA-like ribbon-helix-helix" evidence="1">
    <location>
        <begin position="2"/>
        <end position="39"/>
    </location>
</feature>
<dbReference type="InterPro" id="IPR013321">
    <property type="entry name" value="Arc_rbn_hlx_hlx"/>
</dbReference>
<dbReference type="RefSeq" id="WP_109869353.1">
    <property type="nucleotide sequence ID" value="NZ_QGNA01000001.1"/>
</dbReference>
<dbReference type="InterPro" id="IPR010985">
    <property type="entry name" value="Ribbon_hlx_hlx"/>
</dbReference>
<name>A0A317FK52_9PROT</name>
<accession>A0A317FK52</accession>
<evidence type="ECO:0000313" key="2">
    <source>
        <dbReference type="EMBL" id="PWS38732.1"/>
    </source>
</evidence>
<gene>
    <name evidence="2" type="ORF">DFH01_05595</name>
</gene>